<name>A0A556RKW1_9GAMM</name>
<evidence type="ECO:0000313" key="2">
    <source>
        <dbReference type="Proteomes" id="UP000319138"/>
    </source>
</evidence>
<evidence type="ECO:0000313" key="1">
    <source>
        <dbReference type="EMBL" id="TSJ89562.1"/>
    </source>
</evidence>
<dbReference type="RefSeq" id="WP_144189890.1">
    <property type="nucleotide sequence ID" value="NZ_VMHL01000003.1"/>
</dbReference>
<protein>
    <submittedName>
        <fullName evidence="1">Uncharacterized protein</fullName>
    </submittedName>
</protein>
<proteinExistence type="predicted"/>
<accession>A0A556RKW1</accession>
<reference evidence="1 2" key="1">
    <citation type="submission" date="2019-07" db="EMBL/GenBank/DDBJ databases">
        <title>Gilliamella genomes.</title>
        <authorList>
            <person name="Zheng H."/>
        </authorList>
    </citation>
    <scope>NUCLEOTIDE SEQUENCE [LARGE SCALE GENOMIC DNA]</scope>
    <source>
        <strain evidence="1 2">W8131</strain>
    </source>
</reference>
<organism evidence="1 2">
    <name type="scientific">Gilliamella apicola</name>
    <dbReference type="NCBI Taxonomy" id="1196095"/>
    <lineage>
        <taxon>Bacteria</taxon>
        <taxon>Pseudomonadati</taxon>
        <taxon>Pseudomonadota</taxon>
        <taxon>Gammaproteobacteria</taxon>
        <taxon>Orbales</taxon>
        <taxon>Orbaceae</taxon>
        <taxon>Gilliamella</taxon>
    </lineage>
</organism>
<dbReference type="AlphaFoldDB" id="A0A556RKW1"/>
<dbReference type="EMBL" id="VMHL01000003">
    <property type="protein sequence ID" value="TSJ89562.1"/>
    <property type="molecule type" value="Genomic_DNA"/>
</dbReference>
<comment type="caution">
    <text evidence="1">The sequence shown here is derived from an EMBL/GenBank/DDBJ whole genome shotgun (WGS) entry which is preliminary data.</text>
</comment>
<sequence>MSYLLSISLSDGREFTKETNNSTATSPIELPNAGESFANIKMLVPTNTNSIALISLIGTPYNYWDDDDGDGRESEGIAITGSLNLSIVDKYNQIVSRNQVVNICNAPYKVTLTSTSGTLKTKYGIPNNTNFIASSAIYYITPKVIPTICYARPNLKYGSDNESDLWAGIIDFRGSVSMWNFSKGFIPQSTNPSLYNLNFPTTGANNLYFDLEIIGSGPLKWENVTRGGITANMRPNSKGTNVRVTLNGPVASSSQWNSSSPGRIDKPVLPQIFELVGKDSNGNSVVKYGFKLQKWFVNRGPNRYGDYSDVISWCNSIGYRMPMVKDLTNATCSGPWAGEHCQGGVGATPSSSGNHYQRVIGAGFFSEWGYMADYLGTNFDYIDYWTSDFGKNYLIVHAGPGYIWWSENNYKSNVVCVIP</sequence>
<gene>
    <name evidence="1" type="ORF">FPQ14_08730</name>
</gene>
<dbReference type="Proteomes" id="UP000319138">
    <property type="component" value="Unassembled WGS sequence"/>
</dbReference>